<name>T1A5N5_9ZZZZ</name>
<proteinExistence type="predicted"/>
<dbReference type="SUPFAM" id="SSF53383">
    <property type="entry name" value="PLP-dependent transferases"/>
    <property type="match status" value="1"/>
</dbReference>
<feature type="domain" description="Aminotransferase class V" evidence="2">
    <location>
        <begin position="10"/>
        <end position="84"/>
    </location>
</feature>
<evidence type="ECO:0000256" key="1">
    <source>
        <dbReference type="ARBA" id="ARBA00022898"/>
    </source>
</evidence>
<keyword evidence="3" id="KW-0808">Transferase</keyword>
<keyword evidence="3" id="KW-0032">Aminotransferase</keyword>
<dbReference type="EMBL" id="AUZZ01003787">
    <property type="protein sequence ID" value="EQD55961.1"/>
    <property type="molecule type" value="Genomic_DNA"/>
</dbReference>
<accession>T1A5N5</accession>
<evidence type="ECO:0000259" key="2">
    <source>
        <dbReference type="Pfam" id="PF00266"/>
    </source>
</evidence>
<dbReference type="Pfam" id="PF00266">
    <property type="entry name" value="Aminotran_5"/>
    <property type="match status" value="1"/>
</dbReference>
<sequence length="99" mass="11061">KRLREVGVMVYGPLDDQMDRRGGAVSFKVSGAHPHDVAQIFDSENIAIRAGHHCAMPLVNQVLNEDSVSRMSFYIYNKREDVDAAIDALAKVKKVLKIH</sequence>
<dbReference type="InterPro" id="IPR000192">
    <property type="entry name" value="Aminotrans_V_dom"/>
</dbReference>
<gene>
    <name evidence="3" type="ORF">B2A_05448</name>
</gene>
<dbReference type="InterPro" id="IPR015424">
    <property type="entry name" value="PyrdxlP-dep_Trfase"/>
</dbReference>
<dbReference type="Gene3D" id="3.90.1150.10">
    <property type="entry name" value="Aspartate Aminotransferase, domain 1"/>
    <property type="match status" value="1"/>
</dbReference>
<reference evidence="3" key="2">
    <citation type="journal article" date="2014" name="ISME J.">
        <title>Microbial stratification in low pH oxic and suboxic macroscopic growths along an acid mine drainage.</title>
        <authorList>
            <person name="Mendez-Garcia C."/>
            <person name="Mesa V."/>
            <person name="Sprenger R.R."/>
            <person name="Richter M."/>
            <person name="Diez M.S."/>
            <person name="Solano J."/>
            <person name="Bargiela R."/>
            <person name="Golyshina O.V."/>
            <person name="Manteca A."/>
            <person name="Ramos J.L."/>
            <person name="Gallego J.R."/>
            <person name="Llorente I."/>
            <person name="Martins Dos Santos V.A."/>
            <person name="Jensen O.N."/>
            <person name="Pelaez A.I."/>
            <person name="Sanchez J."/>
            <person name="Ferrer M."/>
        </authorList>
    </citation>
    <scope>NUCLEOTIDE SEQUENCE</scope>
</reference>
<dbReference type="PANTHER" id="PTHR43586">
    <property type="entry name" value="CYSTEINE DESULFURASE"/>
    <property type="match status" value="1"/>
</dbReference>
<feature type="non-terminal residue" evidence="3">
    <location>
        <position position="1"/>
    </location>
</feature>
<keyword evidence="1" id="KW-0663">Pyridoxal phosphate</keyword>
<organism evidence="3">
    <name type="scientific">mine drainage metagenome</name>
    <dbReference type="NCBI Taxonomy" id="410659"/>
    <lineage>
        <taxon>unclassified sequences</taxon>
        <taxon>metagenomes</taxon>
        <taxon>ecological metagenomes</taxon>
    </lineage>
</organism>
<evidence type="ECO:0000313" key="3">
    <source>
        <dbReference type="EMBL" id="EQD55961.1"/>
    </source>
</evidence>
<protein>
    <submittedName>
        <fullName evidence="3">Aminotransferase, class V/Cysteine desulfurase</fullName>
    </submittedName>
</protein>
<reference evidence="3" key="1">
    <citation type="submission" date="2013-08" db="EMBL/GenBank/DDBJ databases">
        <authorList>
            <person name="Mendez C."/>
            <person name="Richter M."/>
            <person name="Ferrer M."/>
            <person name="Sanchez J."/>
        </authorList>
    </citation>
    <scope>NUCLEOTIDE SEQUENCE</scope>
</reference>
<dbReference type="AlphaFoldDB" id="T1A5N5"/>
<comment type="caution">
    <text evidence="3">The sequence shown here is derived from an EMBL/GenBank/DDBJ whole genome shotgun (WGS) entry which is preliminary data.</text>
</comment>
<dbReference type="GO" id="GO:0008483">
    <property type="term" value="F:transaminase activity"/>
    <property type="evidence" value="ECO:0007669"/>
    <property type="project" value="UniProtKB-KW"/>
</dbReference>
<dbReference type="InterPro" id="IPR015422">
    <property type="entry name" value="PyrdxlP-dep_Trfase_small"/>
</dbReference>
<dbReference type="PANTHER" id="PTHR43586:SF8">
    <property type="entry name" value="CYSTEINE DESULFURASE 1, CHLOROPLASTIC"/>
    <property type="match status" value="1"/>
</dbReference>